<dbReference type="GO" id="GO:0005886">
    <property type="term" value="C:plasma membrane"/>
    <property type="evidence" value="ECO:0007669"/>
    <property type="project" value="TreeGrafter"/>
</dbReference>
<evidence type="ECO:0000256" key="5">
    <source>
        <dbReference type="SAM" id="SignalP"/>
    </source>
</evidence>
<evidence type="ECO:0000256" key="3">
    <source>
        <dbReference type="ARBA" id="ARBA00022737"/>
    </source>
</evidence>
<dbReference type="SUPFAM" id="SSF52058">
    <property type="entry name" value="L domain-like"/>
    <property type="match status" value="1"/>
</dbReference>
<dbReference type="InterPro" id="IPR001611">
    <property type="entry name" value="Leu-rich_rpt"/>
</dbReference>
<dbReference type="Pfam" id="PF00560">
    <property type="entry name" value="LRR_1"/>
    <property type="match status" value="1"/>
</dbReference>
<name>A0AAN8XAL7_HALRR</name>
<organism evidence="7 8">
    <name type="scientific">Halocaridina rubra</name>
    <name type="common">Hawaiian red shrimp</name>
    <dbReference type="NCBI Taxonomy" id="373956"/>
    <lineage>
        <taxon>Eukaryota</taxon>
        <taxon>Metazoa</taxon>
        <taxon>Ecdysozoa</taxon>
        <taxon>Arthropoda</taxon>
        <taxon>Crustacea</taxon>
        <taxon>Multicrustacea</taxon>
        <taxon>Malacostraca</taxon>
        <taxon>Eumalacostraca</taxon>
        <taxon>Eucarida</taxon>
        <taxon>Decapoda</taxon>
        <taxon>Pleocyemata</taxon>
        <taxon>Caridea</taxon>
        <taxon>Atyoidea</taxon>
        <taxon>Atyidae</taxon>
        <taxon>Halocaridina</taxon>
    </lineage>
</organism>
<keyword evidence="4" id="KW-0175">Coiled coil</keyword>
<accession>A0AAN8XAL7</accession>
<dbReference type="InterPro" id="IPR000483">
    <property type="entry name" value="Cys-rich_flank_reg_C"/>
</dbReference>
<evidence type="ECO:0000256" key="4">
    <source>
        <dbReference type="SAM" id="Coils"/>
    </source>
</evidence>
<dbReference type="Proteomes" id="UP001381693">
    <property type="component" value="Unassembled WGS sequence"/>
</dbReference>
<evidence type="ECO:0000313" key="8">
    <source>
        <dbReference type="Proteomes" id="UP001381693"/>
    </source>
</evidence>
<evidence type="ECO:0000313" key="7">
    <source>
        <dbReference type="EMBL" id="KAK7075109.1"/>
    </source>
</evidence>
<protein>
    <recommendedName>
        <fullName evidence="6">LRRCT domain-containing protein</fullName>
    </recommendedName>
</protein>
<dbReference type="Gene3D" id="3.80.10.10">
    <property type="entry name" value="Ribonuclease Inhibitor"/>
    <property type="match status" value="2"/>
</dbReference>
<keyword evidence="3" id="KW-0677">Repeat</keyword>
<dbReference type="InterPro" id="IPR003591">
    <property type="entry name" value="Leu-rich_rpt_typical-subtyp"/>
</dbReference>
<reference evidence="7 8" key="1">
    <citation type="submission" date="2023-11" db="EMBL/GenBank/DDBJ databases">
        <title>Halocaridina rubra genome assembly.</title>
        <authorList>
            <person name="Smith C."/>
        </authorList>
    </citation>
    <scope>NUCLEOTIDE SEQUENCE [LARGE SCALE GENOMIC DNA]</scope>
    <source>
        <strain evidence="7">EP-1</strain>
        <tissue evidence="7">Whole</tissue>
    </source>
</reference>
<dbReference type="SMART" id="SM00082">
    <property type="entry name" value="LRRCT"/>
    <property type="match status" value="1"/>
</dbReference>
<feature type="chain" id="PRO_5042843668" description="LRRCT domain-containing protein" evidence="5">
    <location>
        <begin position="19"/>
        <end position="907"/>
    </location>
</feature>
<feature type="coiled-coil region" evidence="4">
    <location>
        <begin position="758"/>
        <end position="788"/>
    </location>
</feature>
<keyword evidence="1" id="KW-0433">Leucine-rich repeat</keyword>
<dbReference type="PANTHER" id="PTHR24369">
    <property type="entry name" value="ANTIGEN BSP, PUTATIVE-RELATED"/>
    <property type="match status" value="1"/>
</dbReference>
<dbReference type="InterPro" id="IPR050541">
    <property type="entry name" value="LRR_TM_domain-containing"/>
</dbReference>
<dbReference type="AlphaFoldDB" id="A0AAN8XAL7"/>
<comment type="caution">
    <text evidence="7">The sequence shown here is derived from an EMBL/GenBank/DDBJ whole genome shotgun (WGS) entry which is preliminary data.</text>
</comment>
<feature type="signal peptide" evidence="5">
    <location>
        <begin position="1"/>
        <end position="18"/>
    </location>
</feature>
<proteinExistence type="predicted"/>
<feature type="domain" description="LRRCT" evidence="6">
    <location>
        <begin position="606"/>
        <end position="683"/>
    </location>
</feature>
<dbReference type="EMBL" id="JAXCGZ010011364">
    <property type="protein sequence ID" value="KAK7075109.1"/>
    <property type="molecule type" value="Genomic_DNA"/>
</dbReference>
<keyword evidence="2 5" id="KW-0732">Signal</keyword>
<sequence length="907" mass="103455">MTCIFNILLLLVVTTCLGSPLPEEVLPSSGQGELPEDLVISKTPFTVQRGPVPNLGCPRVCTCEDAPLKAASFVLTWMTSWGEDDLPQLHPNDVMETEDFVVSSTATDANLDVDVRGLHVTCALMPEVNLTQLFSTLPKRTMVLSVLQASTTKLIIIEAGQLSPLKELKALHLQGYARKEATQVSGYFSNRVLEMVENKEEMRRLKDEEQDLMLALSEDALLPLINLQLLDLQYVRLVAALEGGRLRRQTSPVSTTTLLDLPLQEFLSLTDQIRDLNLPPEILSKIPTLPPVSQLQTDIELMLLNAEDENNIVPYDVFKSESDVILAPFISQTQLKYLRVAHAKLDRVGQELLTGLLNLHTLTLEYNHIKVLPAGMFTPTPNLRHLSLAHNNILELEGDTLAGLDNLLTLDLDYNKLDRLGPASFPNLPNLATLRLLENPLTHVFPFTFANVNATEQLLLGSRKASAEIHVDTFRQLSSLKILQLENTTLLALSRALLEGMPDLKELTIHGRITSIDFDTFTATPNLESLDLSHCHLNRLSLDAFFGLSKLRFLDLSYNSIDELSPGTFDHLSSLRELYLHHNNLTTLPLGIFIPLPAKLIQLHQNPWHCTCDLLQLKPTVTNKVRQPAYTTCRWEEKQGTVCKNEDPVRLRYDTRVAPLCASPPHHVHFDVFHTTTKRLKCPKHLFDPRPTERVATSIFANTNSQETVEKVVVAEEEPNWLPLTAFSLPPFEVKDLLMIAEEEMPEDTYAPLTPEDYDEMEREREHIKEIERDLEDTEEMRREVAIRKEENSEDDLTIVPIFDLQSDMPQNDEAYEYVRSFDKSIMAQQLDYHRTEKEKEKDRMEAERKLKLKVQEAKKEQYKKLLATEKQRIKQQMAEERRLLREKKAQQLRDFLKQEEQERNQQ</sequence>
<dbReference type="InterPro" id="IPR032675">
    <property type="entry name" value="LRR_dom_sf"/>
</dbReference>
<dbReference type="SMART" id="SM00369">
    <property type="entry name" value="LRR_TYP"/>
    <property type="match status" value="8"/>
</dbReference>
<evidence type="ECO:0000256" key="1">
    <source>
        <dbReference type="ARBA" id="ARBA00022614"/>
    </source>
</evidence>
<feature type="coiled-coil region" evidence="4">
    <location>
        <begin position="828"/>
        <end position="895"/>
    </location>
</feature>
<dbReference type="CDD" id="cd22249">
    <property type="entry name" value="UDM1_RNF168_RNF169-like"/>
    <property type="match status" value="1"/>
</dbReference>
<dbReference type="PROSITE" id="PS51450">
    <property type="entry name" value="LRR"/>
    <property type="match status" value="3"/>
</dbReference>
<dbReference type="Pfam" id="PF13855">
    <property type="entry name" value="LRR_8"/>
    <property type="match status" value="2"/>
</dbReference>
<keyword evidence="8" id="KW-1185">Reference proteome</keyword>
<evidence type="ECO:0000259" key="6">
    <source>
        <dbReference type="SMART" id="SM00082"/>
    </source>
</evidence>
<gene>
    <name evidence="7" type="ORF">SK128_023281</name>
</gene>
<dbReference type="PANTHER" id="PTHR24369:SF211">
    <property type="entry name" value="LEUCINE-RICH REPEAT-CONTAINING PROTEIN 15-LIKE"/>
    <property type="match status" value="1"/>
</dbReference>
<evidence type="ECO:0000256" key="2">
    <source>
        <dbReference type="ARBA" id="ARBA00022729"/>
    </source>
</evidence>